<keyword evidence="1" id="KW-0472">Membrane</keyword>
<evidence type="ECO:0000256" key="1">
    <source>
        <dbReference type="SAM" id="Phobius"/>
    </source>
</evidence>
<dbReference type="AlphaFoldDB" id="A0AA90H8R1"/>
<feature type="transmembrane region" description="Helical" evidence="1">
    <location>
        <begin position="59"/>
        <end position="80"/>
    </location>
</feature>
<dbReference type="PIRSF" id="PIRSF037394">
    <property type="entry name" value="ABC_thiamine-permease_YkoE_prd"/>
    <property type="match status" value="1"/>
</dbReference>
<dbReference type="EMBL" id="JAAGKO020000033">
    <property type="protein sequence ID" value="MDI5965278.1"/>
    <property type="molecule type" value="Genomic_DNA"/>
</dbReference>
<protein>
    <submittedName>
        <fullName evidence="3">ECF transporter S component</fullName>
    </submittedName>
</protein>
<sequence length="208" mass="21506">MQANTSTPTSSAPSDGGAAGGFRWRTVDIVVVAVLGAAFGVVFWGWNSLYEGVANVIPLPAKAFMYGVWLLPAVLGPLIIRKPGAGIFCELVAASVETLFGSSWGLVTLAYGVLQGMAGEFGFAITAYRIWRRPTALTGGALAGAAAALLDLALYYPSYSTGWQIGYLAIVVVSSALIAGLGGYALTRALAQTGALDPFPSGRERALV</sequence>
<evidence type="ECO:0000313" key="2">
    <source>
        <dbReference type="EMBL" id="MDI5965278.1"/>
    </source>
</evidence>
<keyword evidence="1" id="KW-1133">Transmembrane helix</keyword>
<gene>
    <name evidence="2" type="ORF">POF43_021555</name>
    <name evidence="3" type="ORF">POF50_026935</name>
</gene>
<dbReference type="RefSeq" id="WP_271313016.1">
    <property type="nucleotide sequence ID" value="NZ_JAAGKO020000033.1"/>
</dbReference>
<reference evidence="3 4" key="1">
    <citation type="submission" date="2023-05" db="EMBL/GenBank/DDBJ databases">
        <title>Streptantibioticus silvisoli sp. nov., acidotolerant actinomycetes 1 from pine litter.</title>
        <authorList>
            <person name="Swiecimska M."/>
            <person name="Golinska P."/>
            <person name="Sangal V."/>
            <person name="Wachnowicz B."/>
            <person name="Goodfellow M."/>
        </authorList>
    </citation>
    <scope>NUCLEOTIDE SEQUENCE</scope>
    <source>
        <strain evidence="3">SL13</strain>
        <strain evidence="2 4">SL54</strain>
    </source>
</reference>
<evidence type="ECO:0000313" key="4">
    <source>
        <dbReference type="Proteomes" id="UP001156398"/>
    </source>
</evidence>
<dbReference type="InterPro" id="IPR017195">
    <property type="entry name" value="ABC_thiamin-permease_prd"/>
</dbReference>
<accession>A0AA90H8R1</accession>
<dbReference type="Proteomes" id="UP001156398">
    <property type="component" value="Unassembled WGS sequence"/>
</dbReference>
<evidence type="ECO:0000313" key="3">
    <source>
        <dbReference type="EMBL" id="MDI5972938.1"/>
    </source>
</evidence>
<keyword evidence="4" id="KW-1185">Reference proteome</keyword>
<dbReference type="EMBL" id="JABXJJ020000038">
    <property type="protein sequence ID" value="MDI5972938.1"/>
    <property type="molecule type" value="Genomic_DNA"/>
</dbReference>
<dbReference type="Pfam" id="PF09819">
    <property type="entry name" value="ABC_cobalt"/>
    <property type="match status" value="1"/>
</dbReference>
<name>A0AA90H8R1_9ACTN</name>
<comment type="caution">
    <text evidence="3">The sequence shown here is derived from an EMBL/GenBank/DDBJ whole genome shotgun (WGS) entry which is preliminary data.</text>
</comment>
<feature type="transmembrane region" description="Helical" evidence="1">
    <location>
        <begin position="138"/>
        <end position="159"/>
    </location>
</feature>
<keyword evidence="1" id="KW-0812">Transmembrane</keyword>
<proteinExistence type="predicted"/>
<organism evidence="3">
    <name type="scientific">Streptantibioticus silvisoli</name>
    <dbReference type="NCBI Taxonomy" id="2705255"/>
    <lineage>
        <taxon>Bacteria</taxon>
        <taxon>Bacillati</taxon>
        <taxon>Actinomycetota</taxon>
        <taxon>Actinomycetes</taxon>
        <taxon>Kitasatosporales</taxon>
        <taxon>Streptomycetaceae</taxon>
        <taxon>Streptantibioticus</taxon>
    </lineage>
</organism>
<feature type="transmembrane region" description="Helical" evidence="1">
    <location>
        <begin position="165"/>
        <end position="186"/>
    </location>
</feature>
<feature type="transmembrane region" description="Helical" evidence="1">
    <location>
        <begin position="29"/>
        <end position="47"/>
    </location>
</feature>